<dbReference type="AlphaFoldDB" id="A0AAE9GUS9"/>
<accession>A0AAE9GUS9</accession>
<feature type="region of interest" description="Disordered" evidence="1">
    <location>
        <begin position="138"/>
        <end position="161"/>
    </location>
</feature>
<feature type="compositionally biased region" description="Basic and acidic residues" evidence="1">
    <location>
        <begin position="31"/>
        <end position="45"/>
    </location>
</feature>
<dbReference type="EMBL" id="CP091507">
    <property type="protein sequence ID" value="UOO78402.1"/>
    <property type="molecule type" value="Genomic_DNA"/>
</dbReference>
<dbReference type="KEGG" id="usu:LVJ78_06650"/>
<sequence>MDSKRSPSELTFTLEEPAGAPVEPQQEDFDWERGLEQLRERRHSDAPQSETRVEPTPVAVKPVRAVDKSHAKAQEKALREYLLQWQKTYNESIPEEEGAETDTTVLLQEDWLAAQTALQAADEGQVLKTHTVWLNPKRQNATEPAQTQNPTQHVPEDEALPDSEGMPVIVQVLDPQVAAHQPVMCLSESELMARLSKRLRPHLTDAVNGMVRVAVQKQAAALTYQLQQNLNEQTPALVDEILEYNLKAVMSEIKYDLKFKRRQ</sequence>
<gene>
    <name evidence="2" type="ORF">EV680_101146</name>
    <name evidence="3" type="ORF">LVJ78_06650</name>
</gene>
<dbReference type="Proteomes" id="UP000829756">
    <property type="component" value="Chromosome"/>
</dbReference>
<keyword evidence="4" id="KW-1185">Reference proteome</keyword>
<organism evidence="3 5">
    <name type="scientific">Uruburuella suis</name>
    <dbReference type="NCBI Taxonomy" id="252130"/>
    <lineage>
        <taxon>Bacteria</taxon>
        <taxon>Pseudomonadati</taxon>
        <taxon>Pseudomonadota</taxon>
        <taxon>Betaproteobacteria</taxon>
        <taxon>Neisseriales</taxon>
        <taxon>Neisseriaceae</taxon>
        <taxon>Uruburuella</taxon>
    </lineage>
</organism>
<dbReference type="RefSeq" id="WP_132952168.1">
    <property type="nucleotide sequence ID" value="NZ_CP091507.1"/>
</dbReference>
<evidence type="ECO:0000313" key="4">
    <source>
        <dbReference type="Proteomes" id="UP000294721"/>
    </source>
</evidence>
<protein>
    <submittedName>
        <fullName evidence="3">Uncharacterized protein</fullName>
    </submittedName>
</protein>
<evidence type="ECO:0000313" key="3">
    <source>
        <dbReference type="EMBL" id="UOO78402.1"/>
    </source>
</evidence>
<evidence type="ECO:0000313" key="5">
    <source>
        <dbReference type="Proteomes" id="UP000829756"/>
    </source>
</evidence>
<evidence type="ECO:0000256" key="1">
    <source>
        <dbReference type="SAM" id="MobiDB-lite"/>
    </source>
</evidence>
<dbReference type="Proteomes" id="UP000294721">
    <property type="component" value="Unassembled WGS sequence"/>
</dbReference>
<dbReference type="EMBL" id="SLXE01000001">
    <property type="protein sequence ID" value="TCP10481.1"/>
    <property type="molecule type" value="Genomic_DNA"/>
</dbReference>
<reference evidence="3" key="3">
    <citation type="journal article" date="2022" name="Res Sq">
        <title>Evolution of multicellular longitudinally dividing oral cavity symbionts (Neisseriaceae).</title>
        <authorList>
            <person name="Nyongesa S."/>
            <person name="Weber P."/>
            <person name="Bernet E."/>
            <person name="Pullido F."/>
            <person name="Nieckarz M."/>
            <person name="Delaby M."/>
            <person name="Nieves C."/>
            <person name="Viehboeck T."/>
            <person name="Krause N."/>
            <person name="Rivera-Millot A."/>
            <person name="Nakamura A."/>
            <person name="Vischer N."/>
            <person name="VanNieuwenhze M."/>
            <person name="Brun Y."/>
            <person name="Cava F."/>
            <person name="Bulgheresi S."/>
            <person name="Veyrier F."/>
        </authorList>
    </citation>
    <scope>NUCLEOTIDE SEQUENCE</scope>
    <source>
        <strain evidence="3">1258/02</strain>
    </source>
</reference>
<proteinExistence type="predicted"/>
<reference evidence="2 4" key="1">
    <citation type="submission" date="2019-03" db="EMBL/GenBank/DDBJ databases">
        <title>Genomic Encyclopedia of Type Strains, Phase IV (KMG-IV): sequencing the most valuable type-strain genomes for metagenomic binning, comparative biology and taxonomic classification.</title>
        <authorList>
            <person name="Goeker M."/>
        </authorList>
    </citation>
    <scope>NUCLEOTIDE SEQUENCE [LARGE SCALE GENOMIC DNA]</scope>
    <source>
        <strain evidence="2 4">DSM 17474</strain>
    </source>
</reference>
<name>A0AAE9GUS9_9NEIS</name>
<feature type="region of interest" description="Disordered" evidence="1">
    <location>
        <begin position="1"/>
        <end position="68"/>
    </location>
</feature>
<feature type="compositionally biased region" description="Polar residues" evidence="1">
    <location>
        <begin position="138"/>
        <end position="152"/>
    </location>
</feature>
<reference evidence="3" key="2">
    <citation type="submission" date="2021-12" db="EMBL/GenBank/DDBJ databases">
        <authorList>
            <person name="Veyrier F.J."/>
        </authorList>
    </citation>
    <scope>NUCLEOTIDE SEQUENCE</scope>
    <source>
        <strain evidence="3">1258/02</strain>
    </source>
</reference>
<evidence type="ECO:0000313" key="2">
    <source>
        <dbReference type="EMBL" id="TCP10481.1"/>
    </source>
</evidence>